<dbReference type="STRING" id="247633.GP2143_17246"/>
<evidence type="ECO:0000313" key="3">
    <source>
        <dbReference type="Proteomes" id="UP000004931"/>
    </source>
</evidence>
<dbReference type="InterPro" id="IPR002347">
    <property type="entry name" value="SDR_fam"/>
</dbReference>
<gene>
    <name evidence="2" type="ORF">GP2143_17246</name>
</gene>
<dbReference type="InterPro" id="IPR050259">
    <property type="entry name" value="SDR"/>
</dbReference>
<dbReference type="SUPFAM" id="SSF51735">
    <property type="entry name" value="NAD(P)-binding Rossmann-fold domains"/>
    <property type="match status" value="1"/>
</dbReference>
<dbReference type="Proteomes" id="UP000004931">
    <property type="component" value="Unassembled WGS sequence"/>
</dbReference>
<dbReference type="EMBL" id="AAVT01000001">
    <property type="protein sequence ID" value="EAW33023.1"/>
    <property type="molecule type" value="Genomic_DNA"/>
</dbReference>
<dbReference type="InterPro" id="IPR036291">
    <property type="entry name" value="NAD(P)-bd_dom_sf"/>
</dbReference>
<reference evidence="2 3" key="1">
    <citation type="journal article" date="2010" name="J. Bacteriol.">
        <title>Genome sequence of the oligotrophic marine Gammaproteobacterium HTCC2143, isolated from the Oregon Coast.</title>
        <authorList>
            <person name="Oh H.M."/>
            <person name="Kang I."/>
            <person name="Ferriera S."/>
            <person name="Giovannoni S.J."/>
            <person name="Cho J.C."/>
        </authorList>
    </citation>
    <scope>NUCLEOTIDE SEQUENCE [LARGE SCALE GENOMIC DNA]</scope>
    <source>
        <strain evidence="2 3">HTCC2143</strain>
    </source>
</reference>
<comment type="caution">
    <text evidence="2">The sequence shown here is derived from an EMBL/GenBank/DDBJ whole genome shotgun (WGS) entry which is preliminary data.</text>
</comment>
<organism evidence="2 3">
    <name type="scientific">marine gamma proteobacterium HTCC2143</name>
    <dbReference type="NCBI Taxonomy" id="247633"/>
    <lineage>
        <taxon>Bacteria</taxon>
        <taxon>Pseudomonadati</taxon>
        <taxon>Pseudomonadota</taxon>
        <taxon>Gammaproteobacteria</taxon>
        <taxon>Cellvibrionales</taxon>
        <taxon>Spongiibacteraceae</taxon>
        <taxon>BD1-7 clade</taxon>
    </lineage>
</organism>
<name>A0YA69_9GAMM</name>
<dbReference type="eggNOG" id="COG1028">
    <property type="taxonomic scope" value="Bacteria"/>
</dbReference>
<evidence type="ECO:0000256" key="1">
    <source>
        <dbReference type="ARBA" id="ARBA00006484"/>
    </source>
</evidence>
<comment type="similarity">
    <text evidence="1">Belongs to the short-chain dehydrogenases/reductases (SDR) family.</text>
</comment>
<sequence length="210" mass="22846">MGPDIATRFEEEGAEVIRSENRLLDQQSVDALIESVGEVDVLVANFAEPPRTAPVEKISDEDWFILFDTLVHPLMRTVRGFAGVMKERRRGKIIAVTSAAPLRGIPNAAGYCAARGAQNAFVRAVGLELAKSNVQFNAIAQNYISNDTYYPDDFVANEKFKAHLKDFVPTKKVADGAETAELALYLASDLCTHLVGQVIPFSGGWATTTG</sequence>
<dbReference type="PANTHER" id="PTHR42879">
    <property type="entry name" value="3-OXOACYL-(ACYL-CARRIER-PROTEIN) REDUCTASE"/>
    <property type="match status" value="1"/>
</dbReference>
<dbReference type="PRINTS" id="PR00081">
    <property type="entry name" value="GDHRDH"/>
</dbReference>
<dbReference type="AlphaFoldDB" id="A0YA69"/>
<accession>A0YA69</accession>
<evidence type="ECO:0000313" key="2">
    <source>
        <dbReference type="EMBL" id="EAW33023.1"/>
    </source>
</evidence>
<dbReference type="Gene3D" id="3.40.50.720">
    <property type="entry name" value="NAD(P)-binding Rossmann-like Domain"/>
    <property type="match status" value="1"/>
</dbReference>
<dbReference type="Pfam" id="PF13561">
    <property type="entry name" value="adh_short_C2"/>
    <property type="match status" value="1"/>
</dbReference>
<protein>
    <submittedName>
        <fullName evidence="2">Short-chain dehydrogenase/reductase SDR</fullName>
    </submittedName>
</protein>
<proteinExistence type="inferred from homology"/>
<keyword evidence="3" id="KW-1185">Reference proteome</keyword>